<dbReference type="RefSeq" id="WP_330161217.1">
    <property type="nucleotide sequence ID" value="NZ_BAAAJA010000003.1"/>
</dbReference>
<dbReference type="Proteomes" id="UP001348641">
    <property type="component" value="Unassembled WGS sequence"/>
</dbReference>
<comment type="caution">
    <text evidence="2">The sequence shown here is derived from an EMBL/GenBank/DDBJ whole genome shotgun (WGS) entry which is preliminary data.</text>
</comment>
<dbReference type="Gene3D" id="1.10.101.10">
    <property type="entry name" value="PGBD-like superfamily/PGBD"/>
    <property type="match status" value="1"/>
</dbReference>
<name>A0ABU7KZ77_9ACTN</name>
<dbReference type="SUPFAM" id="SSF47090">
    <property type="entry name" value="PGBD-like"/>
    <property type="match status" value="1"/>
</dbReference>
<evidence type="ECO:0000313" key="3">
    <source>
        <dbReference type="Proteomes" id="UP001348641"/>
    </source>
</evidence>
<reference evidence="2 3" key="1">
    <citation type="submission" date="2023-07" db="EMBL/GenBank/DDBJ databases">
        <authorList>
            <person name="Girao M."/>
            <person name="Carvalho M.F."/>
        </authorList>
    </citation>
    <scope>NUCLEOTIDE SEQUENCE [LARGE SCALE GENOMIC DNA]</scope>
    <source>
        <strain evidence="2 3">66/93</strain>
    </source>
</reference>
<dbReference type="InterPro" id="IPR036366">
    <property type="entry name" value="PGBDSf"/>
</dbReference>
<evidence type="ECO:0000313" key="2">
    <source>
        <dbReference type="EMBL" id="MEE2054367.1"/>
    </source>
</evidence>
<evidence type="ECO:0000259" key="1">
    <source>
        <dbReference type="Pfam" id="PF01471"/>
    </source>
</evidence>
<organism evidence="2 3">
    <name type="scientific">Nocardiopsis tropica</name>
    <dbReference type="NCBI Taxonomy" id="109330"/>
    <lineage>
        <taxon>Bacteria</taxon>
        <taxon>Bacillati</taxon>
        <taxon>Actinomycetota</taxon>
        <taxon>Actinomycetes</taxon>
        <taxon>Streptosporangiales</taxon>
        <taxon>Nocardiopsidaceae</taxon>
        <taxon>Nocardiopsis</taxon>
    </lineage>
</organism>
<feature type="domain" description="Peptidoglycan binding-like" evidence="1">
    <location>
        <begin position="9"/>
        <end position="50"/>
    </location>
</feature>
<proteinExistence type="predicted"/>
<gene>
    <name evidence="2" type="ORF">Q8A49_28100</name>
</gene>
<dbReference type="EMBL" id="JAUUCC010000107">
    <property type="protein sequence ID" value="MEE2054367.1"/>
    <property type="molecule type" value="Genomic_DNA"/>
</dbReference>
<dbReference type="InterPro" id="IPR036365">
    <property type="entry name" value="PGBD-like_sf"/>
</dbReference>
<dbReference type="InterPro" id="IPR002477">
    <property type="entry name" value="Peptidoglycan-bd-like"/>
</dbReference>
<accession>A0ABU7KZ77</accession>
<dbReference type="Pfam" id="PF01471">
    <property type="entry name" value="PG_binding_1"/>
    <property type="match status" value="1"/>
</dbReference>
<protein>
    <submittedName>
        <fullName evidence="2">Peptidoglycan-binding domain-containing protein</fullName>
    </submittedName>
</protein>
<sequence>MVGLKLNDTGERVKYLQELLTFAGFPPGAVDGVYGARTADAVLDCRRSEGSNATSGNSITGAAAKQILTAFVRRVPR</sequence>